<dbReference type="AlphaFoldDB" id="G4TZJ7"/>
<gene>
    <name evidence="2" type="ORF">PIIN_10728</name>
</gene>
<proteinExistence type="predicted"/>
<evidence type="ECO:0000256" key="1">
    <source>
        <dbReference type="SAM" id="MobiDB-lite"/>
    </source>
</evidence>
<comment type="caution">
    <text evidence="2">The sequence shown here is derived from an EMBL/GenBank/DDBJ whole genome shotgun (WGS) entry which is preliminary data.</text>
</comment>
<organism evidence="2 3">
    <name type="scientific">Serendipita indica (strain DSM 11827)</name>
    <name type="common">Root endophyte fungus</name>
    <name type="synonym">Piriformospora indica</name>
    <dbReference type="NCBI Taxonomy" id="1109443"/>
    <lineage>
        <taxon>Eukaryota</taxon>
        <taxon>Fungi</taxon>
        <taxon>Dikarya</taxon>
        <taxon>Basidiomycota</taxon>
        <taxon>Agaricomycotina</taxon>
        <taxon>Agaricomycetes</taxon>
        <taxon>Sebacinales</taxon>
        <taxon>Serendipitaceae</taxon>
        <taxon>Serendipita</taxon>
    </lineage>
</organism>
<dbReference type="InParanoid" id="G4TZJ7"/>
<dbReference type="EMBL" id="CAFZ01000961">
    <property type="protein sequence ID" value="CCA76740.1"/>
    <property type="molecule type" value="Genomic_DNA"/>
</dbReference>
<dbReference type="Proteomes" id="UP000007148">
    <property type="component" value="Unassembled WGS sequence"/>
</dbReference>
<evidence type="ECO:0000313" key="3">
    <source>
        <dbReference type="Proteomes" id="UP000007148"/>
    </source>
</evidence>
<reference evidence="2 3" key="1">
    <citation type="journal article" date="2011" name="PLoS Pathog.">
        <title>Endophytic Life Strategies Decoded by Genome and Transcriptome Analyses of the Mutualistic Root Symbiont Piriformospora indica.</title>
        <authorList>
            <person name="Zuccaro A."/>
            <person name="Lahrmann U."/>
            <person name="Guldener U."/>
            <person name="Langen G."/>
            <person name="Pfiffi S."/>
            <person name="Biedenkopf D."/>
            <person name="Wong P."/>
            <person name="Samans B."/>
            <person name="Grimm C."/>
            <person name="Basiewicz M."/>
            <person name="Murat C."/>
            <person name="Martin F."/>
            <person name="Kogel K.H."/>
        </authorList>
    </citation>
    <scope>NUCLEOTIDE SEQUENCE [LARGE SCALE GENOMIC DNA]</scope>
    <source>
        <strain evidence="2 3">DSM 11827</strain>
    </source>
</reference>
<name>G4TZJ7_SERID</name>
<sequence length="113" mass="12349">MEHSSAGVLDRAQHTSLVNRVTALRGHNRAMGQDDVILENRTLEKPSSATLRVTVPDELEEGPSERRGEGEDQRSDVPGEMDEEDPVEILARRIAEEDPDGTAGSPHSPTSPR</sequence>
<accession>G4TZJ7</accession>
<keyword evidence="3" id="KW-1185">Reference proteome</keyword>
<dbReference type="HOGENOM" id="CLU_2134508_0_0_1"/>
<feature type="region of interest" description="Disordered" evidence="1">
    <location>
        <begin position="23"/>
        <end position="113"/>
    </location>
</feature>
<evidence type="ECO:0000313" key="2">
    <source>
        <dbReference type="EMBL" id="CCA76740.1"/>
    </source>
</evidence>
<feature type="compositionally biased region" description="Basic and acidic residues" evidence="1">
    <location>
        <begin position="63"/>
        <end position="77"/>
    </location>
</feature>
<protein>
    <submittedName>
        <fullName evidence="2">Uncharacterized protein</fullName>
    </submittedName>
</protein>